<evidence type="ECO:0008006" key="3">
    <source>
        <dbReference type="Google" id="ProtNLM"/>
    </source>
</evidence>
<keyword evidence="2" id="KW-1185">Reference proteome</keyword>
<accession>A0A873WA31</accession>
<reference evidence="1" key="1">
    <citation type="submission" date="2020-10" db="EMBL/GenBank/DDBJ databases">
        <title>The Isolation and Genome Sequence of a Novel Cyanophage S-H38 from the Yellow Sea, China.</title>
        <authorList>
            <person name="Jiang T."/>
        </authorList>
    </citation>
    <scope>NUCLEOTIDE SEQUENCE</scope>
</reference>
<evidence type="ECO:0000313" key="2">
    <source>
        <dbReference type="Proteomes" id="UP000663144"/>
    </source>
</evidence>
<dbReference type="Gene3D" id="2.60.120.620">
    <property type="entry name" value="q2cbj1_9rhob like domain"/>
    <property type="match status" value="1"/>
</dbReference>
<dbReference type="RefSeq" id="YP_010670420.1">
    <property type="nucleotide sequence ID" value="NC_070964.1"/>
</dbReference>
<evidence type="ECO:0000313" key="1">
    <source>
        <dbReference type="EMBL" id="QPB07929.1"/>
    </source>
</evidence>
<dbReference type="EMBL" id="MW117965">
    <property type="protein sequence ID" value="QPB07929.1"/>
    <property type="molecule type" value="Genomic_DNA"/>
</dbReference>
<proteinExistence type="predicted"/>
<sequence length="186" mass="22268">MNNVFWRKTLPFDQHYKSMLQAPNFYEQYRYPMIIHGERCNITSSYNNHRGTAAENELNEYCINLYNDAMDDFFARLGVLRHIRYKYYYWWQIYNPDVKGSLHPKHSHWTQDGAAFSWVHFIQTNNEHCFRFAGEYNETDVSIKEKDNEIIFFHPLLLHQAVKPTKGTRIIIAGNINITEDELSTY</sequence>
<dbReference type="KEGG" id="vg:77946625"/>
<name>A0A873WA31_9CAUD</name>
<organism evidence="1 2">
    <name type="scientific">Synechococcus phage S-H38</name>
    <dbReference type="NCBI Taxonomy" id="2783673"/>
    <lineage>
        <taxon>Viruses</taxon>
        <taxon>Duplodnaviria</taxon>
        <taxon>Heunggongvirae</taxon>
        <taxon>Uroviricota</taxon>
        <taxon>Caudoviricetes</taxon>
        <taxon>Pantevenvirales</taxon>
        <taxon>Kyanoviridae</taxon>
        <taxon>Yellowseavirus</taxon>
        <taxon>Yellowseavirus thirtyeight</taxon>
    </lineage>
</organism>
<protein>
    <recommendedName>
        <fullName evidence="3">2OG-Fe(II) oxygenase</fullName>
    </recommendedName>
</protein>
<dbReference type="Proteomes" id="UP000663144">
    <property type="component" value="Segment"/>
</dbReference>
<dbReference type="GeneID" id="77946625"/>